<evidence type="ECO:0000313" key="7">
    <source>
        <dbReference type="Proteomes" id="UP001174909"/>
    </source>
</evidence>
<organism evidence="6 7">
    <name type="scientific">Geodia barretti</name>
    <name type="common">Barrett's horny sponge</name>
    <dbReference type="NCBI Taxonomy" id="519541"/>
    <lineage>
        <taxon>Eukaryota</taxon>
        <taxon>Metazoa</taxon>
        <taxon>Porifera</taxon>
        <taxon>Demospongiae</taxon>
        <taxon>Heteroscleromorpha</taxon>
        <taxon>Tetractinellida</taxon>
        <taxon>Astrophorina</taxon>
        <taxon>Geodiidae</taxon>
        <taxon>Geodia</taxon>
    </lineage>
</organism>
<evidence type="ECO:0000256" key="4">
    <source>
        <dbReference type="SAM" id="MobiDB-lite"/>
    </source>
</evidence>
<dbReference type="Proteomes" id="UP001174909">
    <property type="component" value="Unassembled WGS sequence"/>
</dbReference>
<evidence type="ECO:0000256" key="3">
    <source>
        <dbReference type="ARBA" id="ARBA00039793"/>
    </source>
</evidence>
<proteinExistence type="predicted"/>
<dbReference type="GO" id="GO:0008623">
    <property type="term" value="C:CHRAC"/>
    <property type="evidence" value="ECO:0007669"/>
    <property type="project" value="TreeGrafter"/>
</dbReference>
<dbReference type="InterPro" id="IPR009072">
    <property type="entry name" value="Histone-fold"/>
</dbReference>
<dbReference type="InterPro" id="IPR003958">
    <property type="entry name" value="CBFA_NFYB_domain"/>
</dbReference>
<name>A0AA35R8Y0_GEOBA</name>
<reference evidence="6" key="1">
    <citation type="submission" date="2023-03" db="EMBL/GenBank/DDBJ databases">
        <authorList>
            <person name="Steffen K."/>
            <person name="Cardenas P."/>
        </authorList>
    </citation>
    <scope>NUCLEOTIDE SEQUENCE</scope>
</reference>
<feature type="region of interest" description="Disordered" evidence="4">
    <location>
        <begin position="113"/>
        <end position="188"/>
    </location>
</feature>
<evidence type="ECO:0000256" key="1">
    <source>
        <dbReference type="ARBA" id="ARBA00004123"/>
    </source>
</evidence>
<keyword evidence="7" id="KW-1185">Reference proteome</keyword>
<dbReference type="Gene3D" id="1.10.20.10">
    <property type="entry name" value="Histone, subunit A"/>
    <property type="match status" value="1"/>
</dbReference>
<dbReference type="GO" id="GO:0031507">
    <property type="term" value="P:heterochromatin formation"/>
    <property type="evidence" value="ECO:0007669"/>
    <property type="project" value="TreeGrafter"/>
</dbReference>
<dbReference type="GO" id="GO:0008622">
    <property type="term" value="C:epsilon DNA polymerase complex"/>
    <property type="evidence" value="ECO:0007669"/>
    <property type="project" value="TreeGrafter"/>
</dbReference>
<comment type="subcellular location">
    <subcellularLocation>
        <location evidence="1">Nucleus</location>
    </subcellularLocation>
</comment>
<dbReference type="PANTHER" id="PTHR46172:SF1">
    <property type="entry name" value="DNA POLYMERASE EPSILON SUBUNIT 3"/>
    <property type="match status" value="1"/>
</dbReference>
<feature type="compositionally biased region" description="Gly residues" evidence="4">
    <location>
        <begin position="144"/>
        <end position="154"/>
    </location>
</feature>
<comment type="caution">
    <text evidence="6">The sequence shown here is derived from an EMBL/GenBank/DDBJ whole genome shotgun (WGS) entry which is preliminary data.</text>
</comment>
<evidence type="ECO:0000256" key="2">
    <source>
        <dbReference type="ARBA" id="ARBA00023242"/>
    </source>
</evidence>
<dbReference type="GO" id="GO:0046982">
    <property type="term" value="F:protein heterodimerization activity"/>
    <property type="evidence" value="ECO:0007669"/>
    <property type="project" value="InterPro"/>
</dbReference>
<dbReference type="PANTHER" id="PTHR46172">
    <property type="entry name" value="DNA POLYMERASE EPSILON SUBUNIT 3"/>
    <property type="match status" value="1"/>
</dbReference>
<dbReference type="InterPro" id="IPR051377">
    <property type="entry name" value="DNA_Pol-Epsilon_Subunit"/>
</dbReference>
<accession>A0AA35R8Y0</accession>
<dbReference type="AlphaFoldDB" id="A0AA35R8Y0"/>
<dbReference type="CDD" id="cd22928">
    <property type="entry name" value="HFD_POLE3_DPB4"/>
    <property type="match status" value="1"/>
</dbReference>
<dbReference type="Pfam" id="PF00808">
    <property type="entry name" value="CBFD_NFYB_HMF"/>
    <property type="match status" value="1"/>
</dbReference>
<evidence type="ECO:0000313" key="6">
    <source>
        <dbReference type="EMBL" id="CAI8007018.1"/>
    </source>
</evidence>
<evidence type="ECO:0000259" key="5">
    <source>
        <dbReference type="Pfam" id="PF00808"/>
    </source>
</evidence>
<feature type="compositionally biased region" description="Polar residues" evidence="4">
    <location>
        <begin position="177"/>
        <end position="188"/>
    </location>
</feature>
<dbReference type="GO" id="GO:0006974">
    <property type="term" value="P:DNA damage response"/>
    <property type="evidence" value="ECO:0007669"/>
    <property type="project" value="TreeGrafter"/>
</dbReference>
<dbReference type="GO" id="GO:0031490">
    <property type="term" value="F:chromatin DNA binding"/>
    <property type="evidence" value="ECO:0007669"/>
    <property type="project" value="TreeGrafter"/>
</dbReference>
<gene>
    <name evidence="6" type="ORF">GBAR_LOCUS5014</name>
</gene>
<feature type="domain" description="Transcription factor CBF/NF-Y/archaeal histone" evidence="5">
    <location>
        <begin position="9"/>
        <end position="73"/>
    </location>
</feature>
<dbReference type="GO" id="GO:0006272">
    <property type="term" value="P:leading strand elongation"/>
    <property type="evidence" value="ECO:0007669"/>
    <property type="project" value="TreeGrafter"/>
</dbReference>
<sequence>MAEKPEDLSLPASVVARIIKDALPDGVSVSKEARVAIGKAASVFILYCTACSNNLALQAKRKTLAATDVLSALTDMEFEEFVPDLKAFLEAYKKDQKGKKVAAADRRKQKAVGAAAQAAPVSSDTQSPTLSSPSLPQATEAGGVAPGNNGGMESGGVSEEQEELMETDTVAQAPLVGTTSETVITNIS</sequence>
<keyword evidence="2" id="KW-0539">Nucleus</keyword>
<protein>
    <recommendedName>
        <fullName evidence="3">DNA polymerase epsilon subunit 3</fullName>
    </recommendedName>
</protein>
<dbReference type="SUPFAM" id="SSF47113">
    <property type="entry name" value="Histone-fold"/>
    <property type="match status" value="1"/>
</dbReference>
<dbReference type="EMBL" id="CASHTH010000741">
    <property type="protein sequence ID" value="CAI8007018.1"/>
    <property type="molecule type" value="Genomic_DNA"/>
</dbReference>
<feature type="compositionally biased region" description="Low complexity" evidence="4">
    <location>
        <begin position="113"/>
        <end position="137"/>
    </location>
</feature>